<protein>
    <submittedName>
        <fullName evidence="1">Uncharacterized protein</fullName>
    </submittedName>
</protein>
<proteinExistence type="predicted"/>
<accession>A0A8R1YZP0</accession>
<evidence type="ECO:0000313" key="2">
    <source>
        <dbReference type="Proteomes" id="UP000005239"/>
    </source>
</evidence>
<dbReference type="Proteomes" id="UP000005239">
    <property type="component" value="Unassembled WGS sequence"/>
</dbReference>
<evidence type="ECO:0000313" key="1">
    <source>
        <dbReference type="EnsemblMetazoa" id="PPA40265.1"/>
    </source>
</evidence>
<dbReference type="EnsemblMetazoa" id="PPA40265.1">
    <property type="protein sequence ID" value="PPA40265.1"/>
    <property type="gene ID" value="WBGene00278634"/>
</dbReference>
<keyword evidence="2" id="KW-1185">Reference proteome</keyword>
<gene>
    <name evidence="1" type="primary">WBGene00278634</name>
</gene>
<reference evidence="1" key="2">
    <citation type="submission" date="2022-06" db="UniProtKB">
        <authorList>
            <consortium name="EnsemblMetazoa"/>
        </authorList>
    </citation>
    <scope>IDENTIFICATION</scope>
    <source>
        <strain evidence="1">PS312</strain>
    </source>
</reference>
<dbReference type="AlphaFoldDB" id="A0A2A6BVA7"/>
<organism evidence="1 2">
    <name type="scientific">Pristionchus pacificus</name>
    <name type="common">Parasitic nematode worm</name>
    <dbReference type="NCBI Taxonomy" id="54126"/>
    <lineage>
        <taxon>Eukaryota</taxon>
        <taxon>Metazoa</taxon>
        <taxon>Ecdysozoa</taxon>
        <taxon>Nematoda</taxon>
        <taxon>Chromadorea</taxon>
        <taxon>Rhabditida</taxon>
        <taxon>Rhabditina</taxon>
        <taxon>Diplogasteromorpha</taxon>
        <taxon>Diplogasteroidea</taxon>
        <taxon>Neodiplogasteridae</taxon>
        <taxon>Pristionchus</taxon>
    </lineage>
</organism>
<dbReference type="OrthoDB" id="5832592at2759"/>
<reference evidence="2" key="1">
    <citation type="journal article" date="2008" name="Nat. Genet.">
        <title>The Pristionchus pacificus genome provides a unique perspective on nematode lifestyle and parasitism.</title>
        <authorList>
            <person name="Dieterich C."/>
            <person name="Clifton S.W."/>
            <person name="Schuster L.N."/>
            <person name="Chinwalla A."/>
            <person name="Delehaunty K."/>
            <person name="Dinkelacker I."/>
            <person name="Fulton L."/>
            <person name="Fulton R."/>
            <person name="Godfrey J."/>
            <person name="Minx P."/>
            <person name="Mitreva M."/>
            <person name="Roeseler W."/>
            <person name="Tian H."/>
            <person name="Witte H."/>
            <person name="Yang S.P."/>
            <person name="Wilson R.K."/>
            <person name="Sommer R.J."/>
        </authorList>
    </citation>
    <scope>NUCLEOTIDE SEQUENCE [LARGE SCALE GENOMIC DNA]</scope>
    <source>
        <strain evidence="2">PS312</strain>
    </source>
</reference>
<sequence length="338" mass="37645">MQSKEWRNAAQNEMTDRPLNWIGLSTGQTLIGLEALAQGNKIIEVIEITIPRLPLPLSLPPPFILTLSLFLVRSSGRSIATASTARSHITSSNVSSIDDVSSLCDQVHFRQSFRDVSVGSTRLTHLIIDFRRTQSEFSNEDQLSTEEGLFGSKYGMGRRLVESSRAPSGIRKGKEVVFDSKQDVQEVEFDGTNRGHEKKGERGTTNLWRKYGALRKLKTVGGYAPKDYKDSKGRNFEFFSEKSRLPAPPPGPELTLNRDKKYPSVVACVKIGDKPAVEEALLVAKEIDSMVTRMSLDDYINVKKEHGKKKNTVASKLNRSGVSGLFRRLSGTNSKRNE</sequence>
<name>A0A2A6BVA7_PRIPA</name>
<accession>A0A2A6BVA7</accession>